<evidence type="ECO:0000259" key="4">
    <source>
        <dbReference type="PROSITE" id="PS50158"/>
    </source>
</evidence>
<evidence type="ECO:0000313" key="7">
    <source>
        <dbReference type="Proteomes" id="UP000008672"/>
    </source>
</evidence>
<dbReference type="Gene3D" id="3.10.10.10">
    <property type="entry name" value="HIV Type 1 Reverse Transcriptase, subunit A, domain 1"/>
    <property type="match status" value="1"/>
</dbReference>
<dbReference type="eggNOG" id="KOG0017">
    <property type="taxonomic scope" value="Eukaryota"/>
</dbReference>
<dbReference type="InterPro" id="IPR043128">
    <property type="entry name" value="Rev_trsase/Diguanyl_cyclase"/>
</dbReference>
<reference evidence="7" key="1">
    <citation type="submission" date="2011-08" db="EMBL/GenBank/DDBJ databases">
        <title>The draft genome of Latimeria chalumnae.</title>
        <authorList>
            <person name="Di Palma F."/>
            <person name="Alfoldi J."/>
            <person name="Johnson J."/>
            <person name="Berlin A."/>
            <person name="Gnerre S."/>
            <person name="Jaffe D."/>
            <person name="MacCallum I."/>
            <person name="Young S."/>
            <person name="Walker B.J."/>
            <person name="Lander E."/>
            <person name="Lindblad-Toh K."/>
        </authorList>
    </citation>
    <scope>NUCLEOTIDE SEQUENCE [LARGE SCALE GENOMIC DNA]</scope>
    <source>
        <strain evidence="7">Wild caught</strain>
    </source>
</reference>
<evidence type="ECO:0000256" key="1">
    <source>
        <dbReference type="ARBA" id="ARBA00010879"/>
    </source>
</evidence>
<dbReference type="STRING" id="7897.ENSLACP00000002429"/>
<dbReference type="InterPro" id="IPR000477">
    <property type="entry name" value="RT_dom"/>
</dbReference>
<dbReference type="Proteomes" id="UP000008672">
    <property type="component" value="Unassembled WGS sequence"/>
</dbReference>
<dbReference type="Gene3D" id="2.40.70.10">
    <property type="entry name" value="Acid Proteases"/>
    <property type="match status" value="1"/>
</dbReference>
<reference evidence="6" key="3">
    <citation type="submission" date="2025-09" db="UniProtKB">
        <authorList>
            <consortium name="Ensembl"/>
        </authorList>
    </citation>
    <scope>IDENTIFICATION</scope>
</reference>
<evidence type="ECO:0000259" key="5">
    <source>
        <dbReference type="PROSITE" id="PS50878"/>
    </source>
</evidence>
<dbReference type="SUPFAM" id="SSF50630">
    <property type="entry name" value="Acid proteases"/>
    <property type="match status" value="1"/>
</dbReference>
<dbReference type="HOGENOM" id="CLU_000384_9_11_1"/>
<dbReference type="GO" id="GO:0004523">
    <property type="term" value="F:RNA-DNA hybrid ribonuclease activity"/>
    <property type="evidence" value="ECO:0007669"/>
    <property type="project" value="UniProtKB-EC"/>
</dbReference>
<dbReference type="PANTHER" id="PTHR37984">
    <property type="entry name" value="PROTEIN CBG26694"/>
    <property type="match status" value="1"/>
</dbReference>
<protein>
    <recommendedName>
        <fullName evidence="2">ribonuclease H</fullName>
        <ecNumber evidence="2">3.1.26.4</ecNumber>
    </recommendedName>
</protein>
<dbReference type="OMA" id="FTIVNTH"/>
<dbReference type="Pfam" id="PF17919">
    <property type="entry name" value="RT_RNaseH_2"/>
    <property type="match status" value="1"/>
</dbReference>
<reference evidence="6" key="2">
    <citation type="submission" date="2025-08" db="UniProtKB">
        <authorList>
            <consortium name="Ensembl"/>
        </authorList>
    </citation>
    <scope>IDENTIFICATION</scope>
</reference>
<accession>H2ZYF8</accession>
<keyword evidence="3" id="KW-0479">Metal-binding</keyword>
<dbReference type="Pfam" id="PF00078">
    <property type="entry name" value="RVT_1"/>
    <property type="match status" value="1"/>
</dbReference>
<dbReference type="GO" id="GO:0003676">
    <property type="term" value="F:nucleic acid binding"/>
    <property type="evidence" value="ECO:0007669"/>
    <property type="project" value="InterPro"/>
</dbReference>
<dbReference type="FunFam" id="3.30.70.270:FF:000026">
    <property type="entry name" value="Transposon Ty3-G Gag-Pol polyprotein"/>
    <property type="match status" value="1"/>
</dbReference>
<dbReference type="AlphaFoldDB" id="H2ZYF8"/>
<dbReference type="InterPro" id="IPR021109">
    <property type="entry name" value="Peptidase_aspartic_dom_sf"/>
</dbReference>
<dbReference type="CDD" id="cd01647">
    <property type="entry name" value="RT_LTR"/>
    <property type="match status" value="1"/>
</dbReference>
<dbReference type="Gene3D" id="3.30.70.270">
    <property type="match status" value="2"/>
</dbReference>
<dbReference type="EC" id="3.1.26.4" evidence="2"/>
<sequence length="619" mass="69639">RKPKPQASSTKPKQLCYCCGGNHQQSTCRFRHESCHGCGKIGHLMRVCKTTSRTAQTQYITDTVLEAEQEKESLELFTVYTTQIGLGDKPVSMQLDTGASVLLVPEHIYKSCLSKCPLQPSLIQLTSYIGDQIPVLGEIQTPVTYEGRAWTLPLVVVQGNRPALLGRNWLDKIKLNWDKIFTLCAKTVASQDAVSKVLDKHDPLFQEGYGTITDFKAKIQVKKGATPIFHKPRPISYALKEPVEKELYCLERHSIISPIKRSNWAAPIVVVPKKDKSVRLCGEDKVTVNSCVEPEPYPLPNAKDLFATLAGRKFFIKLDLSFAHQQLELEPGSEPFLTINIQKGLYRYHQLTYGVSTVPAIFQNTMDQILHSLDRAVCCMDDILVTAPTIEEHLATLDQVMSRLQQYGVRVKRAKCQFLQDSVGYLGYQTDPGAAPTEGKVAAIVNAPAPKNVMELQSFLGLLNYYGRFLANLSTLLQPLHDLLQKDAKWNWSPQCEATFQTCKQLLLNSKWLAHYDPTKPLRLACDVSPYGVDHVLPSGEEHPIAFASRILSPSERNYAQIEREALSIIFGVKKFYKYFYGCKFTFLTDHKPLLVILRPKAAIQTLAALRMQRWALTL</sequence>
<dbReference type="InParanoid" id="H2ZYF8"/>
<dbReference type="InterPro" id="IPR050951">
    <property type="entry name" value="Retrovirus_Pol_polyprotein"/>
</dbReference>
<dbReference type="CDD" id="cd09274">
    <property type="entry name" value="RNase_HI_RT_Ty3"/>
    <property type="match status" value="1"/>
</dbReference>
<keyword evidence="3" id="KW-0863">Zinc-finger</keyword>
<proteinExistence type="inferred from homology"/>
<dbReference type="InterPro" id="IPR043502">
    <property type="entry name" value="DNA/RNA_pol_sf"/>
</dbReference>
<feature type="domain" description="Reverse transcriptase" evidence="5">
    <location>
        <begin position="252"/>
        <end position="430"/>
    </location>
</feature>
<evidence type="ECO:0000256" key="2">
    <source>
        <dbReference type="ARBA" id="ARBA00012180"/>
    </source>
</evidence>
<name>H2ZYF8_LATCH</name>
<dbReference type="GO" id="GO:0008270">
    <property type="term" value="F:zinc ion binding"/>
    <property type="evidence" value="ECO:0007669"/>
    <property type="project" value="UniProtKB-KW"/>
</dbReference>
<dbReference type="PROSITE" id="PS50158">
    <property type="entry name" value="ZF_CCHC"/>
    <property type="match status" value="1"/>
</dbReference>
<dbReference type="EMBL" id="AFYH01260276">
    <property type="status" value="NOT_ANNOTATED_CDS"/>
    <property type="molecule type" value="Genomic_DNA"/>
</dbReference>
<dbReference type="InterPro" id="IPR001878">
    <property type="entry name" value="Znf_CCHC"/>
</dbReference>
<dbReference type="GeneTree" id="ENSGT01140000282569"/>
<evidence type="ECO:0000313" key="6">
    <source>
        <dbReference type="Ensembl" id="ENSLACP00000002429.1"/>
    </source>
</evidence>
<dbReference type="Ensembl" id="ENSLACT00000002449.1">
    <property type="protein sequence ID" value="ENSLACP00000002429.1"/>
    <property type="gene ID" value="ENSLACG00000002169.1"/>
</dbReference>
<feature type="domain" description="CCHC-type" evidence="4">
    <location>
        <begin position="35"/>
        <end position="49"/>
    </location>
</feature>
<comment type="similarity">
    <text evidence="1">Belongs to the beta type-B retroviral polymerase family. HERV class-II K(HML-2) pol subfamily.</text>
</comment>
<evidence type="ECO:0000256" key="3">
    <source>
        <dbReference type="PROSITE-ProRule" id="PRU00047"/>
    </source>
</evidence>
<keyword evidence="7" id="KW-1185">Reference proteome</keyword>
<dbReference type="PANTHER" id="PTHR37984:SF10">
    <property type="entry name" value="RIBONUCLEASE H"/>
    <property type="match status" value="1"/>
</dbReference>
<organism evidence="6 7">
    <name type="scientific">Latimeria chalumnae</name>
    <name type="common">Coelacanth</name>
    <dbReference type="NCBI Taxonomy" id="7897"/>
    <lineage>
        <taxon>Eukaryota</taxon>
        <taxon>Metazoa</taxon>
        <taxon>Chordata</taxon>
        <taxon>Craniata</taxon>
        <taxon>Vertebrata</taxon>
        <taxon>Euteleostomi</taxon>
        <taxon>Coelacanthiformes</taxon>
        <taxon>Coelacanthidae</taxon>
        <taxon>Latimeria</taxon>
    </lineage>
</organism>
<dbReference type="SUPFAM" id="SSF56672">
    <property type="entry name" value="DNA/RNA polymerases"/>
    <property type="match status" value="1"/>
</dbReference>
<dbReference type="InterPro" id="IPR041577">
    <property type="entry name" value="RT_RNaseH_2"/>
</dbReference>
<dbReference type="PROSITE" id="PS50878">
    <property type="entry name" value="RT_POL"/>
    <property type="match status" value="1"/>
</dbReference>
<keyword evidence="3" id="KW-0862">Zinc</keyword>